<dbReference type="SUPFAM" id="SSF52047">
    <property type="entry name" value="RNI-like"/>
    <property type="match status" value="1"/>
</dbReference>
<gene>
    <name evidence="4" type="ORF">MONBRDRAFT_33789</name>
</gene>
<feature type="compositionally biased region" description="Acidic residues" evidence="2">
    <location>
        <begin position="636"/>
        <end position="648"/>
    </location>
</feature>
<dbReference type="InterPro" id="IPR002048">
    <property type="entry name" value="EF_hand_dom"/>
</dbReference>
<dbReference type="EMBL" id="CH991565">
    <property type="protein sequence ID" value="EDQ86520.1"/>
    <property type="molecule type" value="Genomic_DNA"/>
</dbReference>
<keyword evidence="5" id="KW-1185">Reference proteome</keyword>
<dbReference type="Gene3D" id="3.80.10.10">
    <property type="entry name" value="Ribonuclease Inhibitor"/>
    <property type="match status" value="2"/>
</dbReference>
<dbReference type="PROSITE" id="PS00018">
    <property type="entry name" value="EF_HAND_1"/>
    <property type="match status" value="2"/>
</dbReference>
<dbReference type="InParanoid" id="A9V7I6"/>
<evidence type="ECO:0000256" key="1">
    <source>
        <dbReference type="ARBA" id="ARBA00022837"/>
    </source>
</evidence>
<feature type="compositionally biased region" description="Basic and acidic residues" evidence="2">
    <location>
        <begin position="625"/>
        <end position="634"/>
    </location>
</feature>
<dbReference type="Pfam" id="PF13499">
    <property type="entry name" value="EF-hand_7"/>
    <property type="match status" value="1"/>
</dbReference>
<dbReference type="PANTHER" id="PTHR24114">
    <property type="entry name" value="LEUCINE RICH REPEAT FAMILY PROTEIN"/>
    <property type="match status" value="1"/>
</dbReference>
<dbReference type="InterPro" id="IPR018247">
    <property type="entry name" value="EF_Hand_1_Ca_BS"/>
</dbReference>
<evidence type="ECO:0000313" key="4">
    <source>
        <dbReference type="EMBL" id="EDQ86520.1"/>
    </source>
</evidence>
<dbReference type="Gene3D" id="1.10.238.10">
    <property type="entry name" value="EF-hand"/>
    <property type="match status" value="1"/>
</dbReference>
<dbReference type="InterPro" id="IPR001611">
    <property type="entry name" value="Leu-rich_rpt"/>
</dbReference>
<name>A9V7I6_MONBE</name>
<dbReference type="Pfam" id="PF13516">
    <property type="entry name" value="LRR_6"/>
    <property type="match status" value="1"/>
</dbReference>
<proteinExistence type="predicted"/>
<dbReference type="Proteomes" id="UP000001357">
    <property type="component" value="Unassembled WGS sequence"/>
</dbReference>
<protein>
    <recommendedName>
        <fullName evidence="3">EF-hand domain-containing protein</fullName>
    </recommendedName>
</protein>
<dbReference type="PROSITE" id="PS50222">
    <property type="entry name" value="EF_HAND_2"/>
    <property type="match status" value="2"/>
</dbReference>
<dbReference type="KEGG" id="mbr:MONBRDRAFT_33789"/>
<dbReference type="RefSeq" id="XP_001748633.1">
    <property type="nucleotide sequence ID" value="XM_001748581.1"/>
</dbReference>
<evidence type="ECO:0000259" key="3">
    <source>
        <dbReference type="PROSITE" id="PS50222"/>
    </source>
</evidence>
<keyword evidence="1" id="KW-0106">Calcium</keyword>
<dbReference type="SMART" id="SM00368">
    <property type="entry name" value="LRR_RI"/>
    <property type="match status" value="5"/>
</dbReference>
<dbReference type="PANTHER" id="PTHR24114:SF2">
    <property type="entry name" value="F-BOX DOMAIN-CONTAINING PROTEIN-RELATED"/>
    <property type="match status" value="1"/>
</dbReference>
<sequence>MTMTEPEARPERIKSARLMTRVPWEQPEQVIQFNRELMTSQARPLEDTEGSRRGLSLRNRNRAATAPATGVRPNLANLDNLSLGGLPRAASARPPRRHLQRSFSVRRSSHPGLHLDAFESLSDDDEENSEDDFSLASTALLRCSQLDLPDIVRQYRQLCNDYGTVPVAVVERSLVQSDAIVLKNHSVGIQGCRALAETLQDYDKIDQLDLSSNDIQDGGAASLGKLLTESSYIKTLRMDANNIRTRGLITFCTSIQSNRSLRVLSMADNSLLCTHAAPISEAIKSNTSIARLGLAHNRFGDAACVSFGEMLANARGEGLAQATSVRNLLLSHNACGDPGVIALARGLREFLPYWMPWKPAVIYKSWTSMASPSAPQRVNASLGYNPEGFNGIPFENSNITAIREQMQEVERRRLSSVSSGNFKPTPRRSSIAFVRRPTGDFDPSWTADEAWRMGFTDQGVPRTDSDWLSQRDDYDPSWSATEAWQRGYYPDGKPRETEERAAKRASRMSVMKLEPIGKKDYKVFEERASETFGLLYPNMNDPMAILETYVRKHRMRLVDLFAQIDKDKSGTLTVREVTEACTELRIPLNAVQQEELMFRLDIDGDGEIDYHELCEGRRVLHEEATGFKFRHPDDTPSSEEDDDDDDDEARARSRRGYTRAARSARSRRAVSDSDDDD</sequence>
<organism evidence="4 5">
    <name type="scientific">Monosiga brevicollis</name>
    <name type="common">Choanoflagellate</name>
    <dbReference type="NCBI Taxonomy" id="81824"/>
    <lineage>
        <taxon>Eukaryota</taxon>
        <taxon>Choanoflagellata</taxon>
        <taxon>Craspedida</taxon>
        <taxon>Salpingoecidae</taxon>
        <taxon>Monosiga</taxon>
    </lineage>
</organism>
<dbReference type="eggNOG" id="KOG4308">
    <property type="taxonomic scope" value="Eukaryota"/>
</dbReference>
<feature type="region of interest" description="Disordered" evidence="2">
    <location>
        <begin position="39"/>
        <end position="107"/>
    </location>
</feature>
<feature type="region of interest" description="Disordered" evidence="2">
    <location>
        <begin position="625"/>
        <end position="677"/>
    </location>
</feature>
<dbReference type="InterPro" id="IPR011992">
    <property type="entry name" value="EF-hand-dom_pair"/>
</dbReference>
<evidence type="ECO:0000313" key="5">
    <source>
        <dbReference type="Proteomes" id="UP000001357"/>
    </source>
</evidence>
<dbReference type="InterPro" id="IPR052394">
    <property type="entry name" value="LRR-containing"/>
</dbReference>
<dbReference type="GeneID" id="5893964"/>
<feature type="domain" description="EF-hand" evidence="3">
    <location>
        <begin position="552"/>
        <end position="587"/>
    </location>
</feature>
<dbReference type="SUPFAM" id="SSF47473">
    <property type="entry name" value="EF-hand"/>
    <property type="match status" value="1"/>
</dbReference>
<evidence type="ECO:0000256" key="2">
    <source>
        <dbReference type="SAM" id="MobiDB-lite"/>
    </source>
</evidence>
<feature type="compositionally biased region" description="Low complexity" evidence="2">
    <location>
        <begin position="53"/>
        <end position="69"/>
    </location>
</feature>
<reference evidence="4 5" key="1">
    <citation type="journal article" date="2008" name="Nature">
        <title>The genome of the choanoflagellate Monosiga brevicollis and the origin of metazoans.</title>
        <authorList>
            <consortium name="JGI Sequencing"/>
            <person name="King N."/>
            <person name="Westbrook M.J."/>
            <person name="Young S.L."/>
            <person name="Kuo A."/>
            <person name="Abedin M."/>
            <person name="Chapman J."/>
            <person name="Fairclough S."/>
            <person name="Hellsten U."/>
            <person name="Isogai Y."/>
            <person name="Letunic I."/>
            <person name="Marr M."/>
            <person name="Pincus D."/>
            <person name="Putnam N."/>
            <person name="Rokas A."/>
            <person name="Wright K.J."/>
            <person name="Zuzow R."/>
            <person name="Dirks W."/>
            <person name="Good M."/>
            <person name="Goodstein D."/>
            <person name="Lemons D."/>
            <person name="Li W."/>
            <person name="Lyons J.B."/>
            <person name="Morris A."/>
            <person name="Nichols S."/>
            <person name="Richter D.J."/>
            <person name="Salamov A."/>
            <person name="Bork P."/>
            <person name="Lim W.A."/>
            <person name="Manning G."/>
            <person name="Miller W.T."/>
            <person name="McGinnis W."/>
            <person name="Shapiro H."/>
            <person name="Tjian R."/>
            <person name="Grigoriev I.V."/>
            <person name="Rokhsar D."/>
        </authorList>
    </citation>
    <scope>NUCLEOTIDE SEQUENCE [LARGE SCALE GENOMIC DNA]</scope>
    <source>
        <strain evidence="5">MX1 / ATCC 50154</strain>
    </source>
</reference>
<feature type="compositionally biased region" description="Basic residues" evidence="2">
    <location>
        <begin position="652"/>
        <end position="668"/>
    </location>
</feature>
<dbReference type="AlphaFoldDB" id="A9V7I6"/>
<dbReference type="GO" id="GO:0005509">
    <property type="term" value="F:calcium ion binding"/>
    <property type="evidence" value="ECO:0007669"/>
    <property type="project" value="InterPro"/>
</dbReference>
<feature type="domain" description="EF-hand" evidence="3">
    <location>
        <begin position="588"/>
        <end position="623"/>
    </location>
</feature>
<dbReference type="CDD" id="cd00051">
    <property type="entry name" value="EFh"/>
    <property type="match status" value="1"/>
</dbReference>
<dbReference type="InterPro" id="IPR032675">
    <property type="entry name" value="LRR_dom_sf"/>
</dbReference>
<dbReference type="SMART" id="SM00054">
    <property type="entry name" value="EFh"/>
    <property type="match status" value="2"/>
</dbReference>
<accession>A9V7I6</accession>